<proteinExistence type="predicted"/>
<keyword evidence="3" id="KW-1185">Reference proteome</keyword>
<dbReference type="PROSITE" id="PS51729">
    <property type="entry name" value="GNAT_YJDJ"/>
    <property type="match status" value="1"/>
</dbReference>
<evidence type="ECO:0000313" key="2">
    <source>
        <dbReference type="EMBL" id="MYM19087.1"/>
    </source>
</evidence>
<evidence type="ECO:0000313" key="3">
    <source>
        <dbReference type="Proteomes" id="UP000469215"/>
    </source>
</evidence>
<evidence type="ECO:0000259" key="1">
    <source>
        <dbReference type="PROSITE" id="PS51729"/>
    </source>
</evidence>
<dbReference type="InterPro" id="IPR016181">
    <property type="entry name" value="Acyl_CoA_acyltransferase"/>
</dbReference>
<reference evidence="2 3" key="1">
    <citation type="submission" date="2020-01" db="EMBL/GenBank/DDBJ databases">
        <authorList>
            <person name="Deng T."/>
        </authorList>
    </citation>
    <scope>NUCLEOTIDE SEQUENCE [LARGE SCALE GENOMIC DNA]</scope>
    <source>
        <strain evidence="2 3">5221</strain>
    </source>
</reference>
<dbReference type="InterPro" id="IPR045057">
    <property type="entry name" value="Gcn5-rel_NAT"/>
</dbReference>
<dbReference type="PANTHER" id="PTHR31435">
    <property type="entry name" value="PROTEIN NATD1"/>
    <property type="match status" value="1"/>
</dbReference>
<dbReference type="Pfam" id="PF14542">
    <property type="entry name" value="Acetyltransf_CG"/>
    <property type="match status" value="1"/>
</dbReference>
<sequence length="103" mass="11009">MSDERSTEQTAGGVTVAHNEARERFEGHLGDELAGYAAYADANGVRDFNHTVTFPQFSGRGVAGAIVSAALNATVAAGLKVHPSCSYVDAYVRKHREWDDALV</sequence>
<feature type="domain" description="N-acetyltransferase" evidence="1">
    <location>
        <begin position="17"/>
        <end position="103"/>
    </location>
</feature>
<comment type="caution">
    <text evidence="2">The sequence shown here is derived from an EMBL/GenBank/DDBJ whole genome shotgun (WGS) entry which is preliminary data.</text>
</comment>
<name>A0A6N9H4U5_9MICO</name>
<gene>
    <name evidence="2" type="ORF">GSY69_03640</name>
</gene>
<dbReference type="GO" id="GO:0016740">
    <property type="term" value="F:transferase activity"/>
    <property type="evidence" value="ECO:0007669"/>
    <property type="project" value="UniProtKB-KW"/>
</dbReference>
<organism evidence="2 3">
    <name type="scientific">Brevibacterium rongguiense</name>
    <dbReference type="NCBI Taxonomy" id="2695267"/>
    <lineage>
        <taxon>Bacteria</taxon>
        <taxon>Bacillati</taxon>
        <taxon>Actinomycetota</taxon>
        <taxon>Actinomycetes</taxon>
        <taxon>Micrococcales</taxon>
        <taxon>Brevibacteriaceae</taxon>
        <taxon>Brevibacterium</taxon>
    </lineage>
</organism>
<dbReference type="PANTHER" id="PTHR31435:SF9">
    <property type="entry name" value="PROTEIN NATD1"/>
    <property type="match status" value="1"/>
</dbReference>
<protein>
    <submittedName>
        <fullName evidence="2">N-acetyltransferase</fullName>
    </submittedName>
</protein>
<dbReference type="RefSeq" id="WP_160952522.1">
    <property type="nucleotide sequence ID" value="NZ_WWEQ01000009.1"/>
</dbReference>
<dbReference type="EMBL" id="WWEQ01000009">
    <property type="protein sequence ID" value="MYM19087.1"/>
    <property type="molecule type" value="Genomic_DNA"/>
</dbReference>
<dbReference type="SUPFAM" id="SSF55729">
    <property type="entry name" value="Acyl-CoA N-acyltransferases (Nat)"/>
    <property type="match status" value="1"/>
</dbReference>
<keyword evidence="2" id="KW-0808">Transferase</keyword>
<dbReference type="InterPro" id="IPR031165">
    <property type="entry name" value="GNAT_YJDJ"/>
</dbReference>
<dbReference type="Gene3D" id="3.40.630.30">
    <property type="match status" value="1"/>
</dbReference>
<dbReference type="AlphaFoldDB" id="A0A6N9H4U5"/>
<accession>A0A6N9H4U5</accession>
<dbReference type="Proteomes" id="UP000469215">
    <property type="component" value="Unassembled WGS sequence"/>
</dbReference>